<accession>A0A164SEA3</accession>
<dbReference type="Proteomes" id="UP000076722">
    <property type="component" value="Unassembled WGS sequence"/>
</dbReference>
<sequence length="245" mass="27412">MPNGFKLNAHLSAPDSTRQDHGQNRVIARPAAGKTLRIDFQPLDYWDVRRLSVGLLFTSVKNIDRSQSEQVGNDIGANREGSSYSLRDSLLTGPVSGTLLTARRPRQHPYWSSRSRNLRALVKYSGDSKKLEQMRRRSVQLDDDRTPCLNALSENGLDTRSTSAIFAYPATLRGFIRCYCIKLCEPSVQNIRSRSLATPLWQSLSNFVNPSSSIDFLLNLSRFIGAGVDLELTRLSIPLDARAET</sequence>
<organism evidence="1 2">
    <name type="scientific">Sistotremastrum niveocremeum HHB9708</name>
    <dbReference type="NCBI Taxonomy" id="1314777"/>
    <lineage>
        <taxon>Eukaryota</taxon>
        <taxon>Fungi</taxon>
        <taxon>Dikarya</taxon>
        <taxon>Basidiomycota</taxon>
        <taxon>Agaricomycotina</taxon>
        <taxon>Agaricomycetes</taxon>
        <taxon>Sistotremastrales</taxon>
        <taxon>Sistotremastraceae</taxon>
        <taxon>Sertulicium</taxon>
        <taxon>Sertulicium niveocremeum</taxon>
    </lineage>
</organism>
<evidence type="ECO:0000313" key="2">
    <source>
        <dbReference type="Proteomes" id="UP000076722"/>
    </source>
</evidence>
<dbReference type="AlphaFoldDB" id="A0A164SEA3"/>
<keyword evidence="2" id="KW-1185">Reference proteome</keyword>
<proteinExistence type="predicted"/>
<reference evidence="1 2" key="1">
    <citation type="journal article" date="2016" name="Mol. Biol. Evol.">
        <title>Comparative Genomics of Early-Diverging Mushroom-Forming Fungi Provides Insights into the Origins of Lignocellulose Decay Capabilities.</title>
        <authorList>
            <person name="Nagy L.G."/>
            <person name="Riley R."/>
            <person name="Tritt A."/>
            <person name="Adam C."/>
            <person name="Daum C."/>
            <person name="Floudas D."/>
            <person name="Sun H."/>
            <person name="Yadav J.S."/>
            <person name="Pangilinan J."/>
            <person name="Larsson K.H."/>
            <person name="Matsuura K."/>
            <person name="Barry K."/>
            <person name="Labutti K."/>
            <person name="Kuo R."/>
            <person name="Ohm R.A."/>
            <person name="Bhattacharya S.S."/>
            <person name="Shirouzu T."/>
            <person name="Yoshinaga Y."/>
            <person name="Martin F.M."/>
            <person name="Grigoriev I.V."/>
            <person name="Hibbett D.S."/>
        </authorList>
    </citation>
    <scope>NUCLEOTIDE SEQUENCE [LARGE SCALE GENOMIC DNA]</scope>
    <source>
        <strain evidence="1 2">HHB9708</strain>
    </source>
</reference>
<gene>
    <name evidence="1" type="ORF">SISNIDRAFT_467649</name>
</gene>
<evidence type="ECO:0000313" key="1">
    <source>
        <dbReference type="EMBL" id="KZS91393.1"/>
    </source>
</evidence>
<protein>
    <submittedName>
        <fullName evidence="1">Uncharacterized protein</fullName>
    </submittedName>
</protein>
<name>A0A164SEA3_9AGAM</name>
<dbReference type="EMBL" id="KV419415">
    <property type="protein sequence ID" value="KZS91393.1"/>
    <property type="molecule type" value="Genomic_DNA"/>
</dbReference>